<keyword evidence="2" id="KW-1185">Reference proteome</keyword>
<evidence type="ECO:0000313" key="2">
    <source>
        <dbReference type="Proteomes" id="UP001151760"/>
    </source>
</evidence>
<name>A0ABQ4XWS3_9ASTR</name>
<accession>A0ABQ4XWS3</accession>
<organism evidence="1 2">
    <name type="scientific">Tanacetum coccineum</name>
    <dbReference type="NCBI Taxonomy" id="301880"/>
    <lineage>
        <taxon>Eukaryota</taxon>
        <taxon>Viridiplantae</taxon>
        <taxon>Streptophyta</taxon>
        <taxon>Embryophyta</taxon>
        <taxon>Tracheophyta</taxon>
        <taxon>Spermatophyta</taxon>
        <taxon>Magnoliopsida</taxon>
        <taxon>eudicotyledons</taxon>
        <taxon>Gunneridae</taxon>
        <taxon>Pentapetalae</taxon>
        <taxon>asterids</taxon>
        <taxon>campanulids</taxon>
        <taxon>Asterales</taxon>
        <taxon>Asteraceae</taxon>
        <taxon>Asteroideae</taxon>
        <taxon>Anthemideae</taxon>
        <taxon>Anthemidinae</taxon>
        <taxon>Tanacetum</taxon>
    </lineage>
</organism>
<sequence>MYCERGYEMRTVEDGSYGGCDVGRLMFCQSRAKIGRAWDGLFPRGGQDSGTPFLHLGGDVHRRWWIQRMRHPVRVDSNSAIAPPLPQIPRVLLRWSGKTAVEYSGADLR</sequence>
<gene>
    <name evidence="1" type="ORF">Tco_0702356</name>
</gene>
<reference evidence="1" key="1">
    <citation type="journal article" date="2022" name="Int. J. Mol. Sci.">
        <title>Draft Genome of Tanacetum Coccineum: Genomic Comparison of Closely Related Tanacetum-Family Plants.</title>
        <authorList>
            <person name="Yamashiro T."/>
            <person name="Shiraishi A."/>
            <person name="Nakayama K."/>
            <person name="Satake H."/>
        </authorList>
    </citation>
    <scope>NUCLEOTIDE SEQUENCE</scope>
</reference>
<dbReference type="Proteomes" id="UP001151760">
    <property type="component" value="Unassembled WGS sequence"/>
</dbReference>
<proteinExistence type="predicted"/>
<protein>
    <submittedName>
        <fullName evidence="1">Uncharacterized protein</fullName>
    </submittedName>
</protein>
<comment type="caution">
    <text evidence="1">The sequence shown here is derived from an EMBL/GenBank/DDBJ whole genome shotgun (WGS) entry which is preliminary data.</text>
</comment>
<reference evidence="1" key="2">
    <citation type="submission" date="2022-01" db="EMBL/GenBank/DDBJ databases">
        <authorList>
            <person name="Yamashiro T."/>
            <person name="Shiraishi A."/>
            <person name="Satake H."/>
            <person name="Nakayama K."/>
        </authorList>
    </citation>
    <scope>NUCLEOTIDE SEQUENCE</scope>
</reference>
<dbReference type="EMBL" id="BQNB010009867">
    <property type="protein sequence ID" value="GJS69515.1"/>
    <property type="molecule type" value="Genomic_DNA"/>
</dbReference>
<evidence type="ECO:0000313" key="1">
    <source>
        <dbReference type="EMBL" id="GJS69515.1"/>
    </source>
</evidence>